<sequence length="79" mass="9224">MAVYVNLEKPLVSQILVNGRTQMVEYESLSTIYFHCGRYGHVENMCNFKIPESTVVKDGNYGPWMIVERKSRRKVRDNP</sequence>
<dbReference type="AlphaFoldDB" id="A0A5D2R998"/>
<protein>
    <recommendedName>
        <fullName evidence="1">Zinc knuckle CX2CX4HX4C domain-containing protein</fullName>
    </recommendedName>
</protein>
<organism evidence="2 3">
    <name type="scientific">Gossypium tomentosum</name>
    <name type="common">Hawaiian cotton</name>
    <name type="synonym">Gossypium sandvicense</name>
    <dbReference type="NCBI Taxonomy" id="34277"/>
    <lineage>
        <taxon>Eukaryota</taxon>
        <taxon>Viridiplantae</taxon>
        <taxon>Streptophyta</taxon>
        <taxon>Embryophyta</taxon>
        <taxon>Tracheophyta</taxon>
        <taxon>Spermatophyta</taxon>
        <taxon>Magnoliopsida</taxon>
        <taxon>eudicotyledons</taxon>
        <taxon>Gunneridae</taxon>
        <taxon>Pentapetalae</taxon>
        <taxon>rosids</taxon>
        <taxon>malvids</taxon>
        <taxon>Malvales</taxon>
        <taxon>Malvaceae</taxon>
        <taxon>Malvoideae</taxon>
        <taxon>Gossypium</taxon>
    </lineage>
</organism>
<dbReference type="EMBL" id="CM017612">
    <property type="protein sequence ID" value="TYI36370.1"/>
    <property type="molecule type" value="Genomic_DNA"/>
</dbReference>
<feature type="domain" description="Zinc knuckle CX2CX4HX4C" evidence="1">
    <location>
        <begin position="25"/>
        <end position="47"/>
    </location>
</feature>
<evidence type="ECO:0000259" key="1">
    <source>
        <dbReference type="Pfam" id="PF14392"/>
    </source>
</evidence>
<evidence type="ECO:0000313" key="2">
    <source>
        <dbReference type="EMBL" id="TYI36370.1"/>
    </source>
</evidence>
<dbReference type="Pfam" id="PF14392">
    <property type="entry name" value="zf-CCHC_4"/>
    <property type="match status" value="1"/>
</dbReference>
<evidence type="ECO:0000313" key="3">
    <source>
        <dbReference type="Proteomes" id="UP000322667"/>
    </source>
</evidence>
<gene>
    <name evidence="2" type="ORF">ES332_A03G136500v1</name>
</gene>
<keyword evidence="3" id="KW-1185">Reference proteome</keyword>
<accession>A0A5D2R998</accession>
<name>A0A5D2R998_GOSTO</name>
<dbReference type="InterPro" id="IPR025836">
    <property type="entry name" value="Zn_knuckle_CX2CX4HX4C"/>
</dbReference>
<dbReference type="Proteomes" id="UP000322667">
    <property type="component" value="Chromosome A03"/>
</dbReference>
<proteinExistence type="predicted"/>
<reference evidence="2 3" key="1">
    <citation type="submission" date="2019-07" db="EMBL/GenBank/DDBJ databases">
        <title>WGS assembly of Gossypium tomentosum.</title>
        <authorList>
            <person name="Chen Z.J."/>
            <person name="Sreedasyam A."/>
            <person name="Ando A."/>
            <person name="Song Q."/>
            <person name="De L."/>
            <person name="Hulse-Kemp A."/>
            <person name="Ding M."/>
            <person name="Ye W."/>
            <person name="Kirkbride R."/>
            <person name="Jenkins J."/>
            <person name="Plott C."/>
            <person name="Lovell J."/>
            <person name="Lin Y.-M."/>
            <person name="Vaughn R."/>
            <person name="Liu B."/>
            <person name="Li W."/>
            <person name="Simpson S."/>
            <person name="Scheffler B."/>
            <person name="Saski C."/>
            <person name="Grover C."/>
            <person name="Hu G."/>
            <person name="Conover J."/>
            <person name="Carlson J."/>
            <person name="Shu S."/>
            <person name="Boston L."/>
            <person name="Williams M."/>
            <person name="Peterson D."/>
            <person name="Mcgee K."/>
            <person name="Jones D."/>
            <person name="Wendel J."/>
            <person name="Stelly D."/>
            <person name="Grimwood J."/>
            <person name="Schmutz J."/>
        </authorList>
    </citation>
    <scope>NUCLEOTIDE SEQUENCE [LARGE SCALE GENOMIC DNA]</scope>
    <source>
        <strain evidence="2">7179.01</strain>
    </source>
</reference>